<accession>A0A073K6U1</accession>
<evidence type="ECO:0000313" key="3">
    <source>
        <dbReference type="Proteomes" id="UP000027778"/>
    </source>
</evidence>
<dbReference type="Proteomes" id="UP000027778">
    <property type="component" value="Unassembled WGS sequence"/>
</dbReference>
<organism evidence="2 3">
    <name type="scientific">Bacillus gaemokensis</name>
    <dbReference type="NCBI Taxonomy" id="574375"/>
    <lineage>
        <taxon>Bacteria</taxon>
        <taxon>Bacillati</taxon>
        <taxon>Bacillota</taxon>
        <taxon>Bacilli</taxon>
        <taxon>Bacillales</taxon>
        <taxon>Bacillaceae</taxon>
        <taxon>Bacillus</taxon>
        <taxon>Bacillus cereus group</taxon>
    </lineage>
</organism>
<dbReference type="EMBL" id="JOTM01000036">
    <property type="protein sequence ID" value="KEK22266.1"/>
    <property type="molecule type" value="Genomic_DNA"/>
</dbReference>
<dbReference type="AlphaFoldDB" id="A0A073K6U1"/>
<keyword evidence="1" id="KW-0472">Membrane</keyword>
<dbReference type="OrthoDB" id="2991597at2"/>
<proteinExistence type="predicted"/>
<protein>
    <submittedName>
        <fullName evidence="2">Uncharacterized protein</fullName>
    </submittedName>
</protein>
<keyword evidence="3" id="KW-1185">Reference proteome</keyword>
<dbReference type="RefSeq" id="WP_033677854.1">
    <property type="nucleotide sequence ID" value="NZ_JOTM01000036.1"/>
</dbReference>
<keyword evidence="1" id="KW-1133">Transmembrane helix</keyword>
<dbReference type="eggNOG" id="ENOG50331PB">
    <property type="taxonomic scope" value="Bacteria"/>
</dbReference>
<reference evidence="2 3" key="1">
    <citation type="submission" date="2014-06" db="EMBL/GenBank/DDBJ databases">
        <title>Draft genome sequence of Bacillus gaemokensis JCM 15801 (MCCC 1A00707).</title>
        <authorList>
            <person name="Lai Q."/>
            <person name="Liu Y."/>
            <person name="Shao Z."/>
        </authorList>
    </citation>
    <scope>NUCLEOTIDE SEQUENCE [LARGE SCALE GENOMIC DNA]</scope>
    <source>
        <strain evidence="2 3">JCM 15801</strain>
    </source>
</reference>
<dbReference type="STRING" id="574375.AZF08_13595"/>
<comment type="caution">
    <text evidence="2">The sequence shown here is derived from an EMBL/GenBank/DDBJ whole genome shotgun (WGS) entry which is preliminary data.</text>
</comment>
<gene>
    <name evidence="2" type="ORF">BAGA_20455</name>
</gene>
<name>A0A073K6U1_9BACI</name>
<evidence type="ECO:0000313" key="2">
    <source>
        <dbReference type="EMBL" id="KEK22266.1"/>
    </source>
</evidence>
<sequence length="127" mass="13659">MHRQKCYNTCRRYFGKVVRIEDRNGYIHLGKITDVTKDSVWIEPIHRPSFDTGFGYYDAYANGGCDFCGGLRQCNRCGFGFGGGRGGCGGCGNCSGCGFGGYGYGGGGYGLAFGFIFGITLAALFFI</sequence>
<feature type="transmembrane region" description="Helical" evidence="1">
    <location>
        <begin position="108"/>
        <end position="126"/>
    </location>
</feature>
<keyword evidence="1" id="KW-0812">Transmembrane</keyword>
<evidence type="ECO:0000256" key="1">
    <source>
        <dbReference type="SAM" id="Phobius"/>
    </source>
</evidence>